<dbReference type="OrthoDB" id="4279at2"/>
<dbReference type="PANTHER" id="PTHR30616">
    <property type="entry name" value="UNCHARACTERIZED PROTEIN YFIH"/>
    <property type="match status" value="1"/>
</dbReference>
<evidence type="ECO:0000256" key="4">
    <source>
        <dbReference type="ARBA" id="ARBA00022723"/>
    </source>
</evidence>
<gene>
    <name evidence="10" type="ORF">A7Q10_05175</name>
</gene>
<evidence type="ECO:0000256" key="6">
    <source>
        <dbReference type="ARBA" id="ARBA00022833"/>
    </source>
</evidence>
<dbReference type="RefSeq" id="WP_134439369.1">
    <property type="nucleotide sequence ID" value="NZ_LXQC01000090.1"/>
</dbReference>
<dbReference type="InterPro" id="IPR011324">
    <property type="entry name" value="Cytotoxic_necrot_fac-like_cat"/>
</dbReference>
<dbReference type="Pfam" id="PF02578">
    <property type="entry name" value="Cu-oxidase_4"/>
    <property type="match status" value="1"/>
</dbReference>
<comment type="caution">
    <text evidence="10">The sequence shown here is derived from an EMBL/GenBank/DDBJ whole genome shotgun (WGS) entry which is preliminary data.</text>
</comment>
<evidence type="ECO:0008006" key="12">
    <source>
        <dbReference type="Google" id="ProtNLM"/>
    </source>
</evidence>
<dbReference type="SUPFAM" id="SSF64438">
    <property type="entry name" value="CNF1/YfiH-like putative cysteine hydrolases"/>
    <property type="match status" value="1"/>
</dbReference>
<protein>
    <recommendedName>
        <fullName evidence="12">Laccase domain-containing protein</fullName>
    </recommendedName>
</protein>
<evidence type="ECO:0000256" key="1">
    <source>
        <dbReference type="ARBA" id="ARBA00000553"/>
    </source>
</evidence>
<dbReference type="Gene3D" id="3.60.140.10">
    <property type="entry name" value="CNF1/YfiH-like putative cysteine hydrolases"/>
    <property type="match status" value="2"/>
</dbReference>
<evidence type="ECO:0000256" key="8">
    <source>
        <dbReference type="ARBA" id="ARBA00048968"/>
    </source>
</evidence>
<dbReference type="GO" id="GO:0017061">
    <property type="term" value="F:S-methyl-5-thioadenosine phosphorylase activity"/>
    <property type="evidence" value="ECO:0007669"/>
    <property type="project" value="UniProtKB-EC"/>
</dbReference>
<evidence type="ECO:0000313" key="10">
    <source>
        <dbReference type="EMBL" id="TFE71130.1"/>
    </source>
</evidence>
<reference evidence="10 11" key="1">
    <citation type="submission" date="2016-05" db="EMBL/GenBank/DDBJ databases">
        <title>Diversity and Homogeneity among Thermoacidophilic Verrucomicrobia Methanotrophs Linked with Geographical Origin.</title>
        <authorList>
            <person name="Erikstad H.-A."/>
            <person name="Smestad N.B."/>
            <person name="Ceballos R.M."/>
            <person name="Birkeland N.-K."/>
        </authorList>
    </citation>
    <scope>NUCLEOTIDE SEQUENCE [LARGE SCALE GENOMIC DNA]</scope>
    <source>
        <strain evidence="10 11">Phi</strain>
    </source>
</reference>
<dbReference type="InterPro" id="IPR038371">
    <property type="entry name" value="Cu_polyphenol_OxRdtase_sf"/>
</dbReference>
<keyword evidence="5" id="KW-0378">Hydrolase</keyword>
<sequence>MNTLQWEFFPALSIRPLKHGLSLRYPRDADQIQNKENLLLKKSLKGIGLDKPIPIASAGQPHGDNIAIIKGRDELYFPEADGLLTCLPHILLAIRVADCAALYFYDPHTPAIGLIHSGKKGTNLQIPTKAVRAMNQAFGSKPADLIVQISPCIRFPHYEIDFVSDIIDQLKSCGVEKIFDSGICTVCNLERYFSYHAEKGNTGRMWAVLALFPQ</sequence>
<keyword evidence="4" id="KW-0479">Metal-binding</keyword>
<keyword evidence="11" id="KW-1185">Reference proteome</keyword>
<name>A0A4Y8PG44_9BACT</name>
<accession>A0A4Y8PG44</accession>
<evidence type="ECO:0000256" key="5">
    <source>
        <dbReference type="ARBA" id="ARBA00022801"/>
    </source>
</evidence>
<keyword evidence="6" id="KW-0862">Zinc</keyword>
<dbReference type="PANTHER" id="PTHR30616:SF2">
    <property type="entry name" value="PURINE NUCLEOSIDE PHOSPHORYLASE LACC1"/>
    <property type="match status" value="1"/>
</dbReference>
<evidence type="ECO:0000256" key="7">
    <source>
        <dbReference type="ARBA" id="ARBA00047989"/>
    </source>
</evidence>
<evidence type="ECO:0000256" key="3">
    <source>
        <dbReference type="ARBA" id="ARBA00022679"/>
    </source>
</evidence>
<comment type="catalytic activity">
    <reaction evidence="1">
        <text>inosine + phosphate = alpha-D-ribose 1-phosphate + hypoxanthine</text>
        <dbReference type="Rhea" id="RHEA:27646"/>
        <dbReference type="ChEBI" id="CHEBI:17368"/>
        <dbReference type="ChEBI" id="CHEBI:17596"/>
        <dbReference type="ChEBI" id="CHEBI:43474"/>
        <dbReference type="ChEBI" id="CHEBI:57720"/>
        <dbReference type="EC" id="2.4.2.1"/>
    </reaction>
    <physiologicalReaction direction="left-to-right" evidence="1">
        <dbReference type="Rhea" id="RHEA:27647"/>
    </physiologicalReaction>
</comment>
<dbReference type="GO" id="GO:0005507">
    <property type="term" value="F:copper ion binding"/>
    <property type="evidence" value="ECO:0007669"/>
    <property type="project" value="TreeGrafter"/>
</dbReference>
<dbReference type="InterPro" id="IPR003730">
    <property type="entry name" value="Cu_polyphenol_OxRdtase"/>
</dbReference>
<dbReference type="AlphaFoldDB" id="A0A4Y8PG44"/>
<keyword evidence="3" id="KW-0808">Transferase</keyword>
<organism evidence="10 11">
    <name type="scientific">Methylacidiphilum caldifontis</name>
    <dbReference type="NCBI Taxonomy" id="2795386"/>
    <lineage>
        <taxon>Bacteria</taxon>
        <taxon>Pseudomonadati</taxon>
        <taxon>Verrucomicrobiota</taxon>
        <taxon>Methylacidiphilae</taxon>
        <taxon>Methylacidiphilales</taxon>
        <taxon>Methylacidiphilaceae</taxon>
        <taxon>Methylacidiphilum (ex Ratnadevi et al. 2023)</taxon>
    </lineage>
</organism>
<comment type="similarity">
    <text evidence="2">Belongs to the purine nucleoside phosphorylase YfiH/LACC1 family.</text>
</comment>
<evidence type="ECO:0000313" key="11">
    <source>
        <dbReference type="Proteomes" id="UP000297713"/>
    </source>
</evidence>
<comment type="catalytic activity">
    <reaction evidence="8">
        <text>adenosine + phosphate = alpha-D-ribose 1-phosphate + adenine</text>
        <dbReference type="Rhea" id="RHEA:27642"/>
        <dbReference type="ChEBI" id="CHEBI:16335"/>
        <dbReference type="ChEBI" id="CHEBI:16708"/>
        <dbReference type="ChEBI" id="CHEBI:43474"/>
        <dbReference type="ChEBI" id="CHEBI:57720"/>
        <dbReference type="EC" id="2.4.2.1"/>
    </reaction>
    <physiologicalReaction direction="left-to-right" evidence="8">
        <dbReference type="Rhea" id="RHEA:27643"/>
    </physiologicalReaction>
</comment>
<evidence type="ECO:0000256" key="9">
    <source>
        <dbReference type="ARBA" id="ARBA00049893"/>
    </source>
</evidence>
<comment type="catalytic activity">
    <reaction evidence="7">
        <text>adenosine + H2O + H(+) = inosine + NH4(+)</text>
        <dbReference type="Rhea" id="RHEA:24408"/>
        <dbReference type="ChEBI" id="CHEBI:15377"/>
        <dbReference type="ChEBI" id="CHEBI:15378"/>
        <dbReference type="ChEBI" id="CHEBI:16335"/>
        <dbReference type="ChEBI" id="CHEBI:17596"/>
        <dbReference type="ChEBI" id="CHEBI:28938"/>
        <dbReference type="EC" id="3.5.4.4"/>
    </reaction>
    <physiologicalReaction direction="left-to-right" evidence="7">
        <dbReference type="Rhea" id="RHEA:24409"/>
    </physiologicalReaction>
</comment>
<proteinExistence type="inferred from homology"/>
<dbReference type="Proteomes" id="UP000297713">
    <property type="component" value="Unassembled WGS sequence"/>
</dbReference>
<dbReference type="CDD" id="cd16833">
    <property type="entry name" value="YfiH"/>
    <property type="match status" value="1"/>
</dbReference>
<dbReference type="EMBL" id="LXQC01000090">
    <property type="protein sequence ID" value="TFE71130.1"/>
    <property type="molecule type" value="Genomic_DNA"/>
</dbReference>
<evidence type="ECO:0000256" key="2">
    <source>
        <dbReference type="ARBA" id="ARBA00007353"/>
    </source>
</evidence>
<dbReference type="GO" id="GO:0016787">
    <property type="term" value="F:hydrolase activity"/>
    <property type="evidence" value="ECO:0007669"/>
    <property type="project" value="UniProtKB-KW"/>
</dbReference>
<comment type="catalytic activity">
    <reaction evidence="9">
        <text>S-methyl-5'-thioadenosine + phosphate = 5-(methylsulfanyl)-alpha-D-ribose 1-phosphate + adenine</text>
        <dbReference type="Rhea" id="RHEA:11852"/>
        <dbReference type="ChEBI" id="CHEBI:16708"/>
        <dbReference type="ChEBI" id="CHEBI:17509"/>
        <dbReference type="ChEBI" id="CHEBI:43474"/>
        <dbReference type="ChEBI" id="CHEBI:58533"/>
        <dbReference type="EC" id="2.4.2.28"/>
    </reaction>
    <physiologicalReaction direction="left-to-right" evidence="9">
        <dbReference type="Rhea" id="RHEA:11853"/>
    </physiologicalReaction>
</comment>